<accession>A0AAW6M883</accession>
<gene>
    <name evidence="1" type="ORF">PZH42_30645</name>
</gene>
<dbReference type="EMBL" id="JARFID010001003">
    <property type="protein sequence ID" value="MDE8698294.1"/>
    <property type="molecule type" value="Genomic_DNA"/>
</dbReference>
<dbReference type="Proteomes" id="UP001221924">
    <property type="component" value="Unassembled WGS sequence"/>
</dbReference>
<organism evidence="1 2">
    <name type="scientific">Bacteroides cellulosilyticus</name>
    <dbReference type="NCBI Taxonomy" id="246787"/>
    <lineage>
        <taxon>Bacteria</taxon>
        <taxon>Pseudomonadati</taxon>
        <taxon>Bacteroidota</taxon>
        <taxon>Bacteroidia</taxon>
        <taxon>Bacteroidales</taxon>
        <taxon>Bacteroidaceae</taxon>
        <taxon>Bacteroides</taxon>
    </lineage>
</organism>
<protein>
    <submittedName>
        <fullName evidence="1">Xylosidase</fullName>
    </submittedName>
</protein>
<feature type="non-terminal residue" evidence="1">
    <location>
        <position position="97"/>
    </location>
</feature>
<evidence type="ECO:0000313" key="1">
    <source>
        <dbReference type="EMBL" id="MDE8698294.1"/>
    </source>
</evidence>
<evidence type="ECO:0000313" key="2">
    <source>
        <dbReference type="Proteomes" id="UP001221924"/>
    </source>
</evidence>
<dbReference type="AlphaFoldDB" id="A0AAW6M883"/>
<feature type="non-terminal residue" evidence="1">
    <location>
        <position position="1"/>
    </location>
</feature>
<sequence>GIRPGDEDVLLKDIADVAKRHSLKDHAKNPSYLYHNVKPLVTVWGVGFNDHRRYGMDEAVKIINGLKAQGLSVMLGVPTHWRELSGDTESDPRLHEL</sequence>
<comment type="caution">
    <text evidence="1">The sequence shown here is derived from an EMBL/GenBank/DDBJ whole genome shotgun (WGS) entry which is preliminary data.</text>
</comment>
<reference evidence="1" key="1">
    <citation type="submission" date="2023-03" db="EMBL/GenBank/DDBJ databases">
        <title>DFI Biobank Strains.</title>
        <authorList>
            <person name="Mostad J."/>
            <person name="Paddock L."/>
            <person name="Medina S."/>
            <person name="Waligurski E."/>
            <person name="Barat B."/>
            <person name="Smith R."/>
            <person name="Burgo V."/>
            <person name="Metcalfe C."/>
            <person name="Woodson C."/>
            <person name="Sundararajan A."/>
            <person name="Ramaswamy R."/>
            <person name="Lin H."/>
            <person name="Pamer E.G."/>
        </authorList>
    </citation>
    <scope>NUCLEOTIDE SEQUENCE</scope>
    <source>
        <strain evidence="1">DFI.9.5</strain>
    </source>
</reference>
<name>A0AAW6M883_9BACE</name>
<proteinExistence type="predicted"/>